<evidence type="ECO:0000313" key="2">
    <source>
        <dbReference type="EMBL" id="KAL2607785.1"/>
    </source>
</evidence>
<feature type="region of interest" description="Disordered" evidence="1">
    <location>
        <begin position="21"/>
        <end position="91"/>
    </location>
</feature>
<sequence length="468" mass="51780">MGLIFVPYMHETLRKNFHQRVSVESTPEAHHRGSTSTESNSYQSLEDLVRLYDNPRSETPEIDALEASGSSPGGEPEPSDSTTPQTETVPRAPTEHMISFFPLRRPQSATPGSTAVSSIDRRTVRLFEVLSAYYVRSAYDRARANVSTLLPPPAATAAASSSGSLGATSSLNPSSPSSSTSRSIGLQQGNRTSSNNPQPQVSTERDNDHDRAVRLARAFATVRARSSLNNNADDAESSSRRPQFILRPNPTEVSPEELRLSNGHNGPLTFHSSSSDGVHDSDPGRPRLINPGPRLLRSPDRRPGEEEDQFPSIFRRRVFDLSSSSSSGNHGSNSELDSELPENSNPQAYLWHYETRTSVTTHGCLRVIMQRHPGWEEQPAQSGFVEYWHYSTVPRPESQGFEVVRDGVARLPWPMLGLAGLETLRSFAFQINSVHHRDSPFTEYRGNIFDVILMPFHNALTPPEDTRG</sequence>
<dbReference type="EMBL" id="JBHFFA010000008">
    <property type="protein sequence ID" value="KAL2607785.1"/>
    <property type="molecule type" value="Genomic_DNA"/>
</dbReference>
<proteinExistence type="predicted"/>
<organism evidence="2 3">
    <name type="scientific">Riccia fluitans</name>
    <dbReference type="NCBI Taxonomy" id="41844"/>
    <lineage>
        <taxon>Eukaryota</taxon>
        <taxon>Viridiplantae</taxon>
        <taxon>Streptophyta</taxon>
        <taxon>Embryophyta</taxon>
        <taxon>Marchantiophyta</taxon>
        <taxon>Marchantiopsida</taxon>
        <taxon>Marchantiidae</taxon>
        <taxon>Marchantiales</taxon>
        <taxon>Ricciaceae</taxon>
        <taxon>Riccia</taxon>
    </lineage>
</organism>
<feature type="compositionally biased region" description="Basic and acidic residues" evidence="1">
    <location>
        <begin position="47"/>
        <end position="59"/>
    </location>
</feature>
<feature type="compositionally biased region" description="Polar residues" evidence="1">
    <location>
        <begin position="34"/>
        <end position="44"/>
    </location>
</feature>
<comment type="caution">
    <text evidence="2">The sequence shown here is derived from an EMBL/GenBank/DDBJ whole genome shotgun (WGS) entry which is preliminary data.</text>
</comment>
<gene>
    <name evidence="2" type="ORF">R1flu_026358</name>
</gene>
<keyword evidence="3" id="KW-1185">Reference proteome</keyword>
<feature type="region of interest" description="Disordered" evidence="1">
    <location>
        <begin position="153"/>
        <end position="210"/>
    </location>
</feature>
<feature type="compositionally biased region" description="Low complexity" evidence="1">
    <location>
        <begin position="66"/>
        <end position="81"/>
    </location>
</feature>
<evidence type="ECO:0000256" key="1">
    <source>
        <dbReference type="SAM" id="MobiDB-lite"/>
    </source>
</evidence>
<dbReference type="Proteomes" id="UP001605036">
    <property type="component" value="Unassembled WGS sequence"/>
</dbReference>
<protein>
    <submittedName>
        <fullName evidence="2">Uncharacterized protein</fullName>
    </submittedName>
</protein>
<evidence type="ECO:0000313" key="3">
    <source>
        <dbReference type="Proteomes" id="UP001605036"/>
    </source>
</evidence>
<name>A0ABD1XFS3_9MARC</name>
<feature type="compositionally biased region" description="Low complexity" evidence="1">
    <location>
        <begin position="322"/>
        <end position="334"/>
    </location>
</feature>
<feature type="region of interest" description="Disordered" evidence="1">
    <location>
        <begin position="226"/>
        <end position="342"/>
    </location>
</feature>
<reference evidence="2 3" key="1">
    <citation type="submission" date="2024-09" db="EMBL/GenBank/DDBJ databases">
        <title>Chromosome-scale assembly of Riccia fluitans.</title>
        <authorList>
            <person name="Paukszto L."/>
            <person name="Sawicki J."/>
            <person name="Karawczyk K."/>
            <person name="Piernik-Szablinska J."/>
            <person name="Szczecinska M."/>
            <person name="Mazdziarz M."/>
        </authorList>
    </citation>
    <scope>NUCLEOTIDE SEQUENCE [LARGE SCALE GENOMIC DNA]</scope>
    <source>
        <strain evidence="2">Rf_01</strain>
        <tissue evidence="2">Aerial parts of the thallus</tissue>
    </source>
</reference>
<feature type="compositionally biased region" description="Polar residues" evidence="1">
    <location>
        <begin position="184"/>
        <end position="202"/>
    </location>
</feature>
<feature type="compositionally biased region" description="Low complexity" evidence="1">
    <location>
        <begin position="155"/>
        <end position="183"/>
    </location>
</feature>
<accession>A0ABD1XFS3</accession>
<dbReference type="AlphaFoldDB" id="A0ABD1XFS3"/>